<keyword evidence="3 5" id="KW-0067">ATP-binding</keyword>
<dbReference type="CDD" id="cd03219">
    <property type="entry name" value="ABC_Mj1267_LivG_branched"/>
    <property type="match status" value="1"/>
</dbReference>
<sequence length="257" mass="27593">MNGMRQPILRLKGLSVAFGGLLALRDVSFDVYPGEIVGLIGPNGAGKTTLFHAVSGYLWPRSGEVWFDGHRVTGRPPYLLARMGIARTFQIVRPFPQLSVLENVMVGAFLAEGRRAGARRAALEILEWTGLADRAYAAARELTLAGRKRLEIARALALRPRLLLLDEVVAGLNPSEADATVRLILAIRERGITIVAVEHIMRVIMQISDRIVVLHHGEKIAEGPPGEVASNPLVVEAYLGTQESGAGKGAASRAAGG</sequence>
<dbReference type="PANTHER" id="PTHR45772">
    <property type="entry name" value="CONSERVED COMPONENT OF ABC TRANSPORTER FOR NATURAL AMINO ACIDS-RELATED"/>
    <property type="match status" value="1"/>
</dbReference>
<reference evidence="5 6" key="1">
    <citation type="journal article" date="2024" name="Front. Microbiol.">
        <title>Novel thermophilic genera Geochorda gen. nov. and Carboxydochorda gen. nov. from the deep terrestrial subsurface reveal the ecophysiological diversity in the class Limnochordia.</title>
        <authorList>
            <person name="Karnachuk O.V."/>
            <person name="Lukina A.P."/>
            <person name="Avakyan M.R."/>
            <person name="Kadnikov V.V."/>
            <person name="Begmatov S."/>
            <person name="Beletsky A.V."/>
            <person name="Vlasova K.G."/>
            <person name="Novikov A.A."/>
            <person name="Shcherbakova V.A."/>
            <person name="Mardanov A.V."/>
            <person name="Ravin N.V."/>
        </authorList>
    </citation>
    <scope>NUCLEOTIDE SEQUENCE [LARGE SCALE GENOMIC DNA]</scope>
    <source>
        <strain evidence="5 6">L945</strain>
    </source>
</reference>
<dbReference type="GO" id="GO:0005524">
    <property type="term" value="F:ATP binding"/>
    <property type="evidence" value="ECO:0007669"/>
    <property type="project" value="UniProtKB-KW"/>
</dbReference>
<name>A0ABZ1BVN0_9FIRM</name>
<dbReference type="Pfam" id="PF00005">
    <property type="entry name" value="ABC_tran"/>
    <property type="match status" value="1"/>
</dbReference>
<dbReference type="InterPro" id="IPR003593">
    <property type="entry name" value="AAA+_ATPase"/>
</dbReference>
<dbReference type="InterPro" id="IPR032823">
    <property type="entry name" value="BCA_ABC_TP_C"/>
</dbReference>
<dbReference type="InterPro" id="IPR003439">
    <property type="entry name" value="ABC_transporter-like_ATP-bd"/>
</dbReference>
<evidence type="ECO:0000256" key="2">
    <source>
        <dbReference type="ARBA" id="ARBA00022741"/>
    </source>
</evidence>
<evidence type="ECO:0000256" key="3">
    <source>
        <dbReference type="ARBA" id="ARBA00022840"/>
    </source>
</evidence>
<dbReference type="Pfam" id="PF12399">
    <property type="entry name" value="BCA_ABC_TP_C"/>
    <property type="match status" value="1"/>
</dbReference>
<evidence type="ECO:0000259" key="4">
    <source>
        <dbReference type="PROSITE" id="PS50893"/>
    </source>
</evidence>
<keyword evidence="1" id="KW-0813">Transport</keyword>
<accession>A0ABZ1BVN0</accession>
<protein>
    <submittedName>
        <fullName evidence="5">ABC transporter ATP-binding protein</fullName>
    </submittedName>
</protein>
<feature type="domain" description="ABC transporter" evidence="4">
    <location>
        <begin position="9"/>
        <end position="241"/>
    </location>
</feature>
<dbReference type="SUPFAM" id="SSF52540">
    <property type="entry name" value="P-loop containing nucleoside triphosphate hydrolases"/>
    <property type="match status" value="1"/>
</dbReference>
<dbReference type="InterPro" id="IPR051120">
    <property type="entry name" value="ABC_AA/LPS_Transport"/>
</dbReference>
<evidence type="ECO:0000313" key="6">
    <source>
        <dbReference type="Proteomes" id="UP001332192"/>
    </source>
</evidence>
<gene>
    <name evidence="5" type="ORF">U7230_11645</name>
</gene>
<dbReference type="SMART" id="SM00382">
    <property type="entry name" value="AAA"/>
    <property type="match status" value="1"/>
</dbReference>
<dbReference type="EMBL" id="CP141615">
    <property type="protein sequence ID" value="WRP16731.1"/>
    <property type="molecule type" value="Genomic_DNA"/>
</dbReference>
<proteinExistence type="predicted"/>
<evidence type="ECO:0000256" key="1">
    <source>
        <dbReference type="ARBA" id="ARBA00022448"/>
    </source>
</evidence>
<organism evidence="5 6">
    <name type="scientific">Carboxydichorda subterranea</name>
    <dbReference type="NCBI Taxonomy" id="3109565"/>
    <lineage>
        <taxon>Bacteria</taxon>
        <taxon>Bacillati</taxon>
        <taxon>Bacillota</taxon>
        <taxon>Limnochordia</taxon>
        <taxon>Limnochordales</taxon>
        <taxon>Geochordaceae</taxon>
        <taxon>Carboxydichorda</taxon>
    </lineage>
</organism>
<dbReference type="Gene3D" id="3.40.50.300">
    <property type="entry name" value="P-loop containing nucleotide triphosphate hydrolases"/>
    <property type="match status" value="1"/>
</dbReference>
<keyword evidence="6" id="KW-1185">Reference proteome</keyword>
<keyword evidence="2" id="KW-0547">Nucleotide-binding</keyword>
<evidence type="ECO:0000313" key="5">
    <source>
        <dbReference type="EMBL" id="WRP16731.1"/>
    </source>
</evidence>
<dbReference type="Proteomes" id="UP001332192">
    <property type="component" value="Chromosome"/>
</dbReference>
<dbReference type="PROSITE" id="PS50893">
    <property type="entry name" value="ABC_TRANSPORTER_2"/>
    <property type="match status" value="1"/>
</dbReference>
<dbReference type="PANTHER" id="PTHR45772:SF7">
    <property type="entry name" value="AMINO ACID ABC TRANSPORTER ATP-BINDING PROTEIN"/>
    <property type="match status" value="1"/>
</dbReference>
<dbReference type="InterPro" id="IPR027417">
    <property type="entry name" value="P-loop_NTPase"/>
</dbReference>